<dbReference type="EMBL" id="PGOL01000414">
    <property type="protein sequence ID" value="PKI70944.1"/>
    <property type="molecule type" value="Genomic_DNA"/>
</dbReference>
<dbReference type="Pfam" id="PF13456">
    <property type="entry name" value="RVT_3"/>
    <property type="match status" value="1"/>
</dbReference>
<feature type="non-terminal residue" evidence="6">
    <location>
        <position position="1085"/>
    </location>
</feature>
<evidence type="ECO:0000256" key="2">
    <source>
        <dbReference type="SAM" id="MobiDB-lite"/>
    </source>
</evidence>
<dbReference type="AlphaFoldDB" id="A0A2I0KR23"/>
<feature type="compositionally biased region" description="Basic residues" evidence="2">
    <location>
        <begin position="336"/>
        <end position="346"/>
    </location>
</feature>
<organism evidence="6 7">
    <name type="scientific">Punica granatum</name>
    <name type="common">Pomegranate</name>
    <dbReference type="NCBI Taxonomy" id="22663"/>
    <lineage>
        <taxon>Eukaryota</taxon>
        <taxon>Viridiplantae</taxon>
        <taxon>Streptophyta</taxon>
        <taxon>Embryophyta</taxon>
        <taxon>Tracheophyta</taxon>
        <taxon>Spermatophyta</taxon>
        <taxon>Magnoliopsida</taxon>
        <taxon>eudicotyledons</taxon>
        <taxon>Gunneridae</taxon>
        <taxon>Pentapetalae</taxon>
        <taxon>rosids</taxon>
        <taxon>malvids</taxon>
        <taxon>Myrtales</taxon>
        <taxon>Lythraceae</taxon>
        <taxon>Punica</taxon>
    </lineage>
</organism>
<dbReference type="InterPro" id="IPR002156">
    <property type="entry name" value="RNaseH_domain"/>
</dbReference>
<dbReference type="Pfam" id="PF03732">
    <property type="entry name" value="Retrotrans_gag"/>
    <property type="match status" value="1"/>
</dbReference>
<protein>
    <submittedName>
        <fullName evidence="6">Uncharacterized protein</fullName>
    </submittedName>
</protein>
<dbReference type="InterPro" id="IPR021109">
    <property type="entry name" value="Peptidase_aspartic_dom_sf"/>
</dbReference>
<dbReference type="CDD" id="cd00303">
    <property type="entry name" value="retropepsin_like"/>
    <property type="match status" value="1"/>
</dbReference>
<dbReference type="STRING" id="22663.A0A2I0KR23"/>
<proteinExistence type="predicted"/>
<evidence type="ECO:0000259" key="5">
    <source>
        <dbReference type="Pfam" id="PF13456"/>
    </source>
</evidence>
<gene>
    <name evidence="6" type="ORF">CRG98_008677</name>
</gene>
<feature type="region of interest" description="Disordered" evidence="2">
    <location>
        <begin position="332"/>
        <end position="378"/>
    </location>
</feature>
<feature type="region of interest" description="Disordered" evidence="2">
    <location>
        <begin position="454"/>
        <end position="474"/>
    </location>
</feature>
<dbReference type="GO" id="GO:0003676">
    <property type="term" value="F:nucleic acid binding"/>
    <property type="evidence" value="ECO:0007669"/>
    <property type="project" value="InterPro"/>
</dbReference>
<feature type="region of interest" description="Disordered" evidence="2">
    <location>
        <begin position="255"/>
        <end position="279"/>
    </location>
</feature>
<keyword evidence="7" id="KW-1185">Reference proteome</keyword>
<sequence length="1085" mass="120728">MATNMAELMVLLKDPNRASSSFTQPPGYGPAVDPNPWAQPTLIPDNGDTSAPTIVNASAAHPVNNLPAPPSFLHPANLPAVTPVPSATMLEPPMLVPSPISAPVSVLVSASVPAPTSAVPPPIIFLPTTAQESLSGPALNWFMSLQAEDIPSWTELSKKFVEQYQYNMDTPPSFLELSTMEMAEGQKFEQYATKWRSEAAKHFPPISEAQQIQMFHGTLKGAYYSHLMGHKSSFSEMIMAGKLVDLGIKLGRIEGPTKKGEGESSRKIASAATPTSGIRSKEASVNAVNAGHNSPQQYSHFHRPRHNPSIITLPFRLRPRSTGLQLRELLSQRNRPQPHRVNKAAQRKLGSVNSLRLSRRHSPTYTNSSSQANQEGPSPFVIEYVPPKANVGFVRFDVTPTPFVIEIPAREPYQNSKVPWTYERSVGNLEQQFSVMGVTHSGRVYENPEVARKGKAPTVPGVAPEASSIPQKKVPKETAPNLIAETVGSIFSNNISFSDDELPSEGYAHSRALHIVCKCNNFVVDRVMIDNGSALNVCPVSTLKQMNVDLNCIRPSKMAVRAFDGSWREVNGEIDLLVEVGPCSFSVTFQVLDIPNAFSLLLGRPLIHSAGVVPSTLHQKLKFIVEERLITVKGEEDYAIYKETVVPYISIGDDQNLPFHSFDTISVIRDYGKGQAPSPSRCTLWEDEQGHFGSSALLLFSWAATHHRRPHSNLSLRRVDLNPSEELLEESRPIYFGEGLDKDGRVLEIEESLRRLESRQLTTVELTEEINVGTEEEPRILKIGMGLDPTQRARMIEFLTDYQEVFAWSYADMPGLDPSIVKYFLPLDTKRFPPKRQHLRRQRAGLLLRRVSGEIEVYVDDMIAKSKEGKDHLVNLKRLFDRLKKYKLRLNSTKCTFGAKLGKLLGFVVSERGIKVDPDKVKAIADHLAEFPFEDDTPINSDFPDEGILQVDSEENKFAWKMYFNGAVNSTGSGIGAVLISPDGRYYPIAAKVDFPYTSNVAEYEACILVLQAAIDFKVKELEVFGDSMLIIFQMLGQWKTKDAKLVLYHEYLEELAENFEKISFIYTLRIKNQFADALATLTSM</sequence>
<feature type="compositionally biased region" description="Polar residues" evidence="2">
    <location>
        <begin position="363"/>
        <end position="376"/>
    </location>
</feature>
<reference evidence="6 7" key="1">
    <citation type="submission" date="2017-11" db="EMBL/GenBank/DDBJ databases">
        <title>De-novo sequencing of pomegranate (Punica granatum L.) genome.</title>
        <authorList>
            <person name="Akparov Z."/>
            <person name="Amiraslanov A."/>
            <person name="Hajiyeva S."/>
            <person name="Abbasov M."/>
            <person name="Kaur K."/>
            <person name="Hamwieh A."/>
            <person name="Solovyev V."/>
            <person name="Salamov A."/>
            <person name="Braich B."/>
            <person name="Kosarev P."/>
            <person name="Mahmoud A."/>
            <person name="Hajiyev E."/>
            <person name="Babayeva S."/>
            <person name="Izzatullayeva V."/>
            <person name="Mammadov A."/>
            <person name="Mammadov A."/>
            <person name="Sharifova S."/>
            <person name="Ojaghi J."/>
            <person name="Eynullazada K."/>
            <person name="Bayramov B."/>
            <person name="Abdulazimova A."/>
            <person name="Shahmuradov I."/>
        </authorList>
    </citation>
    <scope>NUCLEOTIDE SEQUENCE [LARGE SCALE GENOMIC DNA]</scope>
    <source>
        <strain evidence="7">cv. AG2017</strain>
        <tissue evidence="6">Leaf</tissue>
    </source>
</reference>
<dbReference type="InterPro" id="IPR005162">
    <property type="entry name" value="Retrotrans_gag_dom"/>
</dbReference>
<evidence type="ECO:0000313" key="6">
    <source>
        <dbReference type="EMBL" id="PKI70944.1"/>
    </source>
</evidence>
<feature type="compositionally biased region" description="Basic and acidic residues" evidence="2">
    <location>
        <begin position="255"/>
        <end position="266"/>
    </location>
</feature>
<dbReference type="InterPro" id="IPR043128">
    <property type="entry name" value="Rev_trsase/Diguanyl_cyclase"/>
</dbReference>
<dbReference type="Gene3D" id="3.30.420.10">
    <property type="entry name" value="Ribonuclease H-like superfamily/Ribonuclease H"/>
    <property type="match status" value="1"/>
</dbReference>
<dbReference type="CDD" id="cd09279">
    <property type="entry name" value="RNase_HI_like"/>
    <property type="match status" value="1"/>
</dbReference>
<dbReference type="InterPro" id="IPR043502">
    <property type="entry name" value="DNA/RNA_pol_sf"/>
</dbReference>
<dbReference type="InterPro" id="IPR036397">
    <property type="entry name" value="RNaseH_sf"/>
</dbReference>
<feature type="domain" description="RNase H type-1" evidence="5">
    <location>
        <begin position="965"/>
        <end position="1081"/>
    </location>
</feature>
<feature type="region of interest" description="Disordered" evidence="2">
    <location>
        <begin position="17"/>
        <end position="48"/>
    </location>
</feature>
<dbReference type="Gene3D" id="3.30.70.270">
    <property type="match status" value="1"/>
</dbReference>
<evidence type="ECO:0000259" key="4">
    <source>
        <dbReference type="Pfam" id="PF03732"/>
    </source>
</evidence>
<dbReference type="InterPro" id="IPR000477">
    <property type="entry name" value="RT_dom"/>
</dbReference>
<evidence type="ECO:0000256" key="1">
    <source>
        <dbReference type="ARBA" id="ARBA00023172"/>
    </source>
</evidence>
<dbReference type="Proteomes" id="UP000233551">
    <property type="component" value="Unassembled WGS sequence"/>
</dbReference>
<accession>A0A2I0KR23</accession>
<feature type="domain" description="Retrotransposon gag" evidence="4">
    <location>
        <begin position="130"/>
        <end position="219"/>
    </location>
</feature>
<name>A0A2I0KR23_PUNGR</name>
<dbReference type="Pfam" id="PF00078">
    <property type="entry name" value="RVT_1"/>
    <property type="match status" value="1"/>
</dbReference>
<evidence type="ECO:0000313" key="7">
    <source>
        <dbReference type="Proteomes" id="UP000233551"/>
    </source>
</evidence>
<dbReference type="PANTHER" id="PTHR48475">
    <property type="entry name" value="RIBONUCLEASE H"/>
    <property type="match status" value="1"/>
</dbReference>
<dbReference type="Gene3D" id="2.40.70.10">
    <property type="entry name" value="Acid Proteases"/>
    <property type="match status" value="1"/>
</dbReference>
<feature type="domain" description="Reverse transcriptase" evidence="3">
    <location>
        <begin position="854"/>
        <end position="908"/>
    </location>
</feature>
<dbReference type="GO" id="GO:0004523">
    <property type="term" value="F:RNA-DNA hybrid ribonuclease activity"/>
    <property type="evidence" value="ECO:0007669"/>
    <property type="project" value="InterPro"/>
</dbReference>
<dbReference type="SUPFAM" id="SSF56672">
    <property type="entry name" value="DNA/RNA polymerases"/>
    <property type="match status" value="1"/>
</dbReference>
<keyword evidence="1" id="KW-0233">DNA recombination</keyword>
<comment type="caution">
    <text evidence="6">The sequence shown here is derived from an EMBL/GenBank/DDBJ whole genome shotgun (WGS) entry which is preliminary data.</text>
</comment>
<evidence type="ECO:0000259" key="3">
    <source>
        <dbReference type="Pfam" id="PF00078"/>
    </source>
</evidence>
<dbReference type="PANTHER" id="PTHR48475:SF1">
    <property type="entry name" value="RNASE H TYPE-1 DOMAIN-CONTAINING PROTEIN"/>
    <property type="match status" value="1"/>
</dbReference>